<organism evidence="2 3">
    <name type="scientific">Pseudogymnoascus destructans (strain ATCC MYA-4855 / 20631-21)</name>
    <name type="common">Bat white-nose syndrome fungus</name>
    <name type="synonym">Geomyces destructans</name>
    <dbReference type="NCBI Taxonomy" id="658429"/>
    <lineage>
        <taxon>Eukaryota</taxon>
        <taxon>Fungi</taxon>
        <taxon>Dikarya</taxon>
        <taxon>Ascomycota</taxon>
        <taxon>Pezizomycotina</taxon>
        <taxon>Leotiomycetes</taxon>
        <taxon>Thelebolales</taxon>
        <taxon>Thelebolaceae</taxon>
        <taxon>Pseudogymnoascus</taxon>
    </lineage>
</organism>
<name>L8GBI3_PSED2</name>
<reference evidence="3" key="1">
    <citation type="submission" date="2010-09" db="EMBL/GenBank/DDBJ databases">
        <title>The genome sequence of Geomyces destructans 20631-21.</title>
        <authorList>
            <consortium name="The Broad Institute Genome Sequencing Platform"/>
            <person name="Cuomo C.A."/>
            <person name="Blehert D.S."/>
            <person name="Lorch J.M."/>
            <person name="Young S.K."/>
            <person name="Zeng Q."/>
            <person name="Gargeya S."/>
            <person name="Fitzgerald M."/>
            <person name="Haas B."/>
            <person name="Abouelleil A."/>
            <person name="Alvarado L."/>
            <person name="Arachchi H.M."/>
            <person name="Berlin A."/>
            <person name="Brown A."/>
            <person name="Chapman S.B."/>
            <person name="Chen Z."/>
            <person name="Dunbar C."/>
            <person name="Freedman E."/>
            <person name="Gearin G."/>
            <person name="Gellesch M."/>
            <person name="Goldberg J."/>
            <person name="Griggs A."/>
            <person name="Gujja S."/>
            <person name="Heiman D."/>
            <person name="Howarth C."/>
            <person name="Larson L."/>
            <person name="Lui A."/>
            <person name="MacDonald P.J.P."/>
            <person name="Montmayeur A."/>
            <person name="Murphy C."/>
            <person name="Neiman D."/>
            <person name="Pearson M."/>
            <person name="Priest M."/>
            <person name="Roberts A."/>
            <person name="Saif S."/>
            <person name="Shea T."/>
            <person name="Shenoy N."/>
            <person name="Sisk P."/>
            <person name="Stolte C."/>
            <person name="Sykes S."/>
            <person name="Wortman J."/>
            <person name="Nusbaum C."/>
            <person name="Birren B."/>
        </authorList>
    </citation>
    <scope>NUCLEOTIDE SEQUENCE [LARGE SCALE GENOMIC DNA]</scope>
    <source>
        <strain evidence="3">ATCC MYA-4855 / 20631-21</strain>
    </source>
</reference>
<evidence type="ECO:0000313" key="3">
    <source>
        <dbReference type="Proteomes" id="UP000011064"/>
    </source>
</evidence>
<sequence>MPAPEVNQPKAQAMDVPSAQAIQEQPKPVGKMTVEEPVGMRGGGAEGLCCGLCAGFACFECLNCCC</sequence>
<dbReference type="VEuPathDB" id="FungiDB:GMDG_04613"/>
<gene>
    <name evidence="2" type="ORF">GMDG_04613</name>
</gene>
<protein>
    <recommendedName>
        <fullName evidence="4">Cysteine-rich transmembrane CYSTM domain-containing protein</fullName>
    </recommendedName>
</protein>
<dbReference type="Proteomes" id="UP000011064">
    <property type="component" value="Unassembled WGS sequence"/>
</dbReference>
<dbReference type="AlphaFoldDB" id="L8GBI3"/>
<dbReference type="EMBL" id="GL573254">
    <property type="protein sequence ID" value="ELR10224.1"/>
    <property type="molecule type" value="Genomic_DNA"/>
</dbReference>
<proteinExistence type="predicted"/>
<evidence type="ECO:0000256" key="1">
    <source>
        <dbReference type="SAM" id="MobiDB-lite"/>
    </source>
</evidence>
<evidence type="ECO:0000313" key="2">
    <source>
        <dbReference type="EMBL" id="ELR10224.1"/>
    </source>
</evidence>
<accession>L8GBI3</accession>
<evidence type="ECO:0008006" key="4">
    <source>
        <dbReference type="Google" id="ProtNLM"/>
    </source>
</evidence>
<dbReference type="InParanoid" id="L8GBI3"/>
<dbReference type="OrthoDB" id="3437469at2759"/>
<dbReference type="HOGENOM" id="CLU_178661_1_0_1"/>
<keyword evidence="3" id="KW-1185">Reference proteome</keyword>
<feature type="region of interest" description="Disordered" evidence="1">
    <location>
        <begin position="1"/>
        <end position="30"/>
    </location>
</feature>